<comment type="similarity">
    <text evidence="2 11">Belongs to the transketolase family. DXPS subfamily.</text>
</comment>
<evidence type="ECO:0000256" key="1">
    <source>
        <dbReference type="ARBA" id="ARBA00004980"/>
    </source>
</evidence>
<keyword evidence="7 11" id="KW-0784">Thiamine biosynthesis</keyword>
<feature type="binding site" evidence="11">
    <location>
        <position position="187"/>
    </location>
    <ligand>
        <name>Mg(2+)</name>
        <dbReference type="ChEBI" id="CHEBI:18420"/>
    </ligand>
</feature>
<dbReference type="GO" id="GO:0009228">
    <property type="term" value="P:thiamine biosynthetic process"/>
    <property type="evidence" value="ECO:0007669"/>
    <property type="project" value="UniProtKB-UniRule"/>
</dbReference>
<dbReference type="SMART" id="SM00861">
    <property type="entry name" value="Transket_pyr"/>
    <property type="match status" value="1"/>
</dbReference>
<feature type="binding site" evidence="11">
    <location>
        <position position="86"/>
    </location>
    <ligand>
        <name>thiamine diphosphate</name>
        <dbReference type="ChEBI" id="CHEBI:58937"/>
    </ligand>
</feature>
<evidence type="ECO:0000256" key="12">
    <source>
        <dbReference type="SAM" id="MobiDB-lite"/>
    </source>
</evidence>
<keyword evidence="4 11" id="KW-0808">Transferase</keyword>
<keyword evidence="6 11" id="KW-0460">Magnesium</keyword>
<accession>A0AB74UAY7</accession>
<comment type="cofactor">
    <cofactor evidence="11">
        <name>thiamine diphosphate</name>
        <dbReference type="ChEBI" id="CHEBI:58937"/>
    </cofactor>
    <text evidence="11">Binds 1 thiamine pyrophosphate per subunit.</text>
</comment>
<dbReference type="InterPro" id="IPR020826">
    <property type="entry name" value="Transketolase_BS"/>
</dbReference>
<gene>
    <name evidence="11" type="primary">dxs</name>
    <name evidence="14" type="ORF">ABV408_00750</name>
</gene>
<dbReference type="InterPro" id="IPR009014">
    <property type="entry name" value="Transketo_C/PFOR_II"/>
</dbReference>
<dbReference type="GO" id="GO:0030976">
    <property type="term" value="F:thiamine pyrophosphate binding"/>
    <property type="evidence" value="ECO:0007669"/>
    <property type="project" value="UniProtKB-UniRule"/>
</dbReference>
<comment type="pathway">
    <text evidence="1 11">Metabolic intermediate biosynthesis; 1-deoxy-D-xylulose 5-phosphate biosynthesis; 1-deoxy-D-xylulose 5-phosphate from D-glyceraldehyde 3-phosphate and pyruvate: step 1/1.</text>
</comment>
<feature type="binding site" evidence="11">
    <location>
        <begin position="127"/>
        <end position="129"/>
    </location>
    <ligand>
        <name>thiamine diphosphate</name>
        <dbReference type="ChEBI" id="CHEBI:58937"/>
    </ligand>
</feature>
<feature type="compositionally biased region" description="Basic and acidic residues" evidence="12">
    <location>
        <begin position="334"/>
        <end position="357"/>
    </location>
</feature>
<feature type="binding site" evidence="11">
    <location>
        <begin position="159"/>
        <end position="160"/>
    </location>
    <ligand>
        <name>thiamine diphosphate</name>
        <dbReference type="ChEBI" id="CHEBI:58937"/>
    </ligand>
</feature>
<dbReference type="FunFam" id="3.40.50.920:FF:000002">
    <property type="entry name" value="1-deoxy-D-xylulose-5-phosphate synthase"/>
    <property type="match status" value="1"/>
</dbReference>
<dbReference type="InterPro" id="IPR033248">
    <property type="entry name" value="Transketolase_C"/>
</dbReference>
<dbReference type="CDD" id="cd02007">
    <property type="entry name" value="TPP_DXS"/>
    <property type="match status" value="1"/>
</dbReference>
<feature type="binding site" evidence="11">
    <location>
        <position position="187"/>
    </location>
    <ligand>
        <name>thiamine diphosphate</name>
        <dbReference type="ChEBI" id="CHEBI:58937"/>
    </ligand>
</feature>
<feature type="binding site" evidence="11">
    <location>
        <position position="158"/>
    </location>
    <ligand>
        <name>Mg(2+)</name>
        <dbReference type="ChEBI" id="CHEBI:18420"/>
    </ligand>
</feature>
<dbReference type="InterPro" id="IPR029061">
    <property type="entry name" value="THDP-binding"/>
</dbReference>
<dbReference type="Pfam" id="PF02779">
    <property type="entry name" value="Transket_pyr"/>
    <property type="match status" value="1"/>
</dbReference>
<evidence type="ECO:0000256" key="6">
    <source>
        <dbReference type="ARBA" id="ARBA00022842"/>
    </source>
</evidence>
<dbReference type="NCBIfam" id="NF003933">
    <property type="entry name" value="PRK05444.2-2"/>
    <property type="match status" value="1"/>
</dbReference>
<feature type="binding site" evidence="11">
    <location>
        <position position="294"/>
    </location>
    <ligand>
        <name>thiamine diphosphate</name>
        <dbReference type="ChEBI" id="CHEBI:58937"/>
    </ligand>
</feature>
<evidence type="ECO:0000313" key="14">
    <source>
        <dbReference type="EMBL" id="XCJ79738.1"/>
    </source>
</evidence>
<proteinExistence type="inferred from homology"/>
<evidence type="ECO:0000256" key="7">
    <source>
        <dbReference type="ARBA" id="ARBA00022977"/>
    </source>
</evidence>
<dbReference type="Gene3D" id="3.40.50.920">
    <property type="match status" value="1"/>
</dbReference>
<dbReference type="GO" id="GO:0000287">
    <property type="term" value="F:magnesium ion binding"/>
    <property type="evidence" value="ECO:0007669"/>
    <property type="project" value="UniProtKB-UniRule"/>
</dbReference>
<dbReference type="Gene3D" id="3.40.50.970">
    <property type="match status" value="2"/>
</dbReference>
<feature type="binding site" evidence="11">
    <location>
        <position position="415"/>
    </location>
    <ligand>
        <name>thiamine diphosphate</name>
        <dbReference type="ChEBI" id="CHEBI:58937"/>
    </ligand>
</feature>
<keyword evidence="9 11" id="KW-0414">Isoprene biosynthesis</keyword>
<dbReference type="GO" id="GO:0016114">
    <property type="term" value="P:terpenoid biosynthetic process"/>
    <property type="evidence" value="ECO:0007669"/>
    <property type="project" value="UniProtKB-UniRule"/>
</dbReference>
<dbReference type="HAMAP" id="MF_00315">
    <property type="entry name" value="DXP_synth"/>
    <property type="match status" value="1"/>
</dbReference>
<name>A0AB74UAY7_9GAMM</name>
<dbReference type="GO" id="GO:0008661">
    <property type="term" value="F:1-deoxy-D-xylulose-5-phosphate synthase activity"/>
    <property type="evidence" value="ECO:0007669"/>
    <property type="project" value="UniProtKB-UniRule"/>
</dbReference>
<dbReference type="Pfam" id="PF13292">
    <property type="entry name" value="DXP_synthase_N"/>
    <property type="match status" value="1"/>
</dbReference>
<feature type="domain" description="Transketolase-like pyrimidine-binding" evidence="13">
    <location>
        <begin position="364"/>
        <end position="528"/>
    </location>
</feature>
<evidence type="ECO:0000259" key="13">
    <source>
        <dbReference type="SMART" id="SM00861"/>
    </source>
</evidence>
<evidence type="ECO:0000256" key="5">
    <source>
        <dbReference type="ARBA" id="ARBA00022723"/>
    </source>
</evidence>
<organism evidence="14">
    <name type="scientific">Salinicola endophyticus</name>
    <dbReference type="NCBI Taxonomy" id="1949083"/>
    <lineage>
        <taxon>Bacteria</taxon>
        <taxon>Pseudomonadati</taxon>
        <taxon>Pseudomonadota</taxon>
        <taxon>Gammaproteobacteria</taxon>
        <taxon>Oceanospirillales</taxon>
        <taxon>Halomonadaceae</taxon>
        <taxon>Salinicola</taxon>
    </lineage>
</organism>
<dbReference type="AlphaFoldDB" id="A0AB74UAY7"/>
<dbReference type="CDD" id="cd07033">
    <property type="entry name" value="TPP_PYR_DXS_TK_like"/>
    <property type="match status" value="1"/>
</dbReference>
<comment type="cofactor">
    <cofactor evidence="11">
        <name>Mg(2+)</name>
        <dbReference type="ChEBI" id="CHEBI:18420"/>
    </cofactor>
    <text evidence="11">Binds 1 Mg(2+) ion per subunit.</text>
</comment>
<comment type="catalytic activity">
    <reaction evidence="11">
        <text>D-glyceraldehyde 3-phosphate + pyruvate + H(+) = 1-deoxy-D-xylulose 5-phosphate + CO2</text>
        <dbReference type="Rhea" id="RHEA:12605"/>
        <dbReference type="ChEBI" id="CHEBI:15361"/>
        <dbReference type="ChEBI" id="CHEBI:15378"/>
        <dbReference type="ChEBI" id="CHEBI:16526"/>
        <dbReference type="ChEBI" id="CHEBI:57792"/>
        <dbReference type="ChEBI" id="CHEBI:59776"/>
        <dbReference type="EC" id="2.2.1.7"/>
    </reaction>
</comment>
<dbReference type="RefSeq" id="WP_353980653.1">
    <property type="nucleotide sequence ID" value="NZ_CP159578.1"/>
</dbReference>
<dbReference type="EMBL" id="CP159578">
    <property type="protein sequence ID" value="XCJ79738.1"/>
    <property type="molecule type" value="Genomic_DNA"/>
</dbReference>
<evidence type="ECO:0000256" key="9">
    <source>
        <dbReference type="ARBA" id="ARBA00023229"/>
    </source>
</evidence>
<dbReference type="Pfam" id="PF02780">
    <property type="entry name" value="Transketolase_C"/>
    <property type="match status" value="1"/>
</dbReference>
<feature type="compositionally biased region" description="Basic and acidic residues" evidence="12">
    <location>
        <begin position="308"/>
        <end position="324"/>
    </location>
</feature>
<dbReference type="SUPFAM" id="SSF52518">
    <property type="entry name" value="Thiamin diphosphate-binding fold (THDP-binding)"/>
    <property type="match status" value="2"/>
</dbReference>
<keyword evidence="8 11" id="KW-0786">Thiamine pyrophosphate</keyword>
<evidence type="ECO:0000256" key="8">
    <source>
        <dbReference type="ARBA" id="ARBA00023052"/>
    </source>
</evidence>
<sequence>MKLFDEIPTQRPLTPLLDTLDAPAGLRRMTLAQLRQVADELRAYLLYSVGVSGGHFGAGLGVVELTVALHRALQTPHDRLVWDVGHQAYPHKILTGRRDALTGIRQYGGLAAFPRREESPYDTFGVGHSSTSISAALGMALSARAKGEKRRACAVIGDGALTAGMAFEALAHAGHVKANLLVVLNDNEMSISENVGGMASYLTRILTSKPYAAVRENGKRVLSHLPGALELARRTEEHVKGMISPATLFEEMGFHYIGPIDGHDLAALNQALEALRDQEGPQFLHVRTRKGRGFRPAEADPIGFHAITKLERKPPAPPRVDAERPPAAAASTSKPDDASRPQPRSEDILRPKPRSEEMLRPKPRKYCNVFGDWLCDMAAADTRLIGITPAMREGSDLIRFSQTYPERYYDVAIAEQHAVTLAAGMACEAMKPVVAIYSTFLQRGYDQLVHDVAVQHLDVTFAIDRAGLVGEDGPTHHGALDLSYLRCVPGLVILAPADEAECRAMLTTAYHHPGPAAVRYPRGTGPGSELPQDLEAQVPIGRAQTRREGERVALLAFGSLNTPAAEVAERLGATHLNMRSVKPLDRDAIVAAAQTHELLVTLEENVVAGGAGSGVNELLAAEGLMPAVLNLGIPDAFVEHGKPAELLRDCGLDAAGIEAAIRARLNLNDN</sequence>
<dbReference type="PROSITE" id="PS00802">
    <property type="entry name" value="TRANSKETOLASE_2"/>
    <property type="match status" value="1"/>
</dbReference>
<comment type="function">
    <text evidence="10 11">Catalyzes the acyloin condensation reaction between C atoms 2 and 3 of pyruvate and glyceraldehyde 3-phosphate to yield 1-deoxy-D-xylulose-5-phosphate (DXP).</text>
</comment>
<reference evidence="14" key="1">
    <citation type="submission" date="2024-06" db="EMBL/GenBank/DDBJ databases">
        <title>Complete genome of Salinicola endophyticus HNIBRBA4755.</title>
        <authorList>
            <person name="Shin S.Y."/>
            <person name="Kang H."/>
            <person name="Song J."/>
        </authorList>
    </citation>
    <scope>NUCLEOTIDE SEQUENCE</scope>
    <source>
        <strain evidence="14">HNIBRBA4755</strain>
    </source>
</reference>
<dbReference type="GO" id="GO:0005829">
    <property type="term" value="C:cytosol"/>
    <property type="evidence" value="ECO:0007669"/>
    <property type="project" value="TreeGrafter"/>
</dbReference>
<feature type="region of interest" description="Disordered" evidence="12">
    <location>
        <begin position="304"/>
        <end position="357"/>
    </location>
</feature>
<comment type="subunit">
    <text evidence="3 11">Homodimer.</text>
</comment>
<evidence type="ECO:0000256" key="4">
    <source>
        <dbReference type="ARBA" id="ARBA00022679"/>
    </source>
</evidence>
<dbReference type="PANTHER" id="PTHR43322:SF5">
    <property type="entry name" value="1-DEOXY-D-XYLULOSE-5-PHOSPHATE SYNTHASE, CHLOROPLASTIC"/>
    <property type="match status" value="1"/>
</dbReference>
<protein>
    <recommendedName>
        <fullName evidence="11">1-deoxy-D-xylulose-5-phosphate synthase</fullName>
        <ecNumber evidence="11">2.2.1.7</ecNumber>
    </recommendedName>
    <alternativeName>
        <fullName evidence="11">1-deoxyxylulose-5-phosphate synthase</fullName>
        <shortName evidence="11">DXP synthase</shortName>
        <shortName evidence="11">DXPS</shortName>
    </alternativeName>
</protein>
<dbReference type="FunFam" id="3.40.50.970:FF:000005">
    <property type="entry name" value="1-deoxy-D-xylulose-5-phosphate synthase"/>
    <property type="match status" value="1"/>
</dbReference>
<evidence type="ECO:0000256" key="3">
    <source>
        <dbReference type="ARBA" id="ARBA00011738"/>
    </source>
</evidence>
<dbReference type="SUPFAM" id="SSF52922">
    <property type="entry name" value="TK C-terminal domain-like"/>
    <property type="match status" value="1"/>
</dbReference>
<dbReference type="EC" id="2.2.1.7" evidence="11"/>
<evidence type="ECO:0000256" key="2">
    <source>
        <dbReference type="ARBA" id="ARBA00011081"/>
    </source>
</evidence>
<dbReference type="PANTHER" id="PTHR43322">
    <property type="entry name" value="1-D-DEOXYXYLULOSE 5-PHOSPHATE SYNTHASE-RELATED"/>
    <property type="match status" value="1"/>
</dbReference>
<evidence type="ECO:0000256" key="10">
    <source>
        <dbReference type="ARBA" id="ARBA00055605"/>
    </source>
</evidence>
<dbReference type="InterPro" id="IPR005475">
    <property type="entry name" value="Transketolase-like_Pyr-bd"/>
</dbReference>
<dbReference type="InterPro" id="IPR005477">
    <property type="entry name" value="Dxylulose-5-P_synthase"/>
</dbReference>
<keyword evidence="5 11" id="KW-0479">Metal-binding</keyword>
<evidence type="ECO:0000256" key="11">
    <source>
        <dbReference type="HAMAP-Rule" id="MF_00315"/>
    </source>
</evidence>
<dbReference type="GO" id="GO:0019288">
    <property type="term" value="P:isopentenyl diphosphate biosynthetic process, methylerythritol 4-phosphate pathway"/>
    <property type="evidence" value="ECO:0007669"/>
    <property type="project" value="TreeGrafter"/>
</dbReference>